<evidence type="ECO:0000313" key="3">
    <source>
        <dbReference type="Proteomes" id="UP001597373"/>
    </source>
</evidence>
<feature type="signal peptide" evidence="1">
    <location>
        <begin position="1"/>
        <end position="25"/>
    </location>
</feature>
<keyword evidence="3" id="KW-1185">Reference proteome</keyword>
<dbReference type="Pfam" id="PF06776">
    <property type="entry name" value="IalB"/>
    <property type="match status" value="1"/>
</dbReference>
<reference evidence="3" key="1">
    <citation type="journal article" date="2019" name="Int. J. Syst. Evol. Microbiol.">
        <title>The Global Catalogue of Microorganisms (GCM) 10K type strain sequencing project: providing services to taxonomists for standard genome sequencing and annotation.</title>
        <authorList>
            <consortium name="The Broad Institute Genomics Platform"/>
            <consortium name="The Broad Institute Genome Sequencing Center for Infectious Disease"/>
            <person name="Wu L."/>
            <person name="Ma J."/>
        </authorList>
    </citation>
    <scope>NUCLEOTIDE SEQUENCE [LARGE SCALE GENOMIC DNA]</scope>
    <source>
        <strain evidence="3">KCTC 23707</strain>
    </source>
</reference>
<evidence type="ECO:0000256" key="1">
    <source>
        <dbReference type="SAM" id="SignalP"/>
    </source>
</evidence>
<comment type="caution">
    <text evidence="2">The sequence shown here is derived from an EMBL/GenBank/DDBJ whole genome shotgun (WGS) entry which is preliminary data.</text>
</comment>
<keyword evidence="1" id="KW-0732">Signal</keyword>
<dbReference type="Proteomes" id="UP001597373">
    <property type="component" value="Unassembled WGS sequence"/>
</dbReference>
<protein>
    <submittedName>
        <fullName evidence="2">Invasion associated locus B family protein</fullName>
    </submittedName>
</protein>
<dbReference type="RefSeq" id="WP_345100000.1">
    <property type="nucleotide sequence ID" value="NZ_BAABGS010000073.1"/>
</dbReference>
<organism evidence="2 3">
    <name type="scientific">Chelativorans composti</name>
    <dbReference type="NCBI Taxonomy" id="768533"/>
    <lineage>
        <taxon>Bacteria</taxon>
        <taxon>Pseudomonadati</taxon>
        <taxon>Pseudomonadota</taxon>
        <taxon>Alphaproteobacteria</taxon>
        <taxon>Hyphomicrobiales</taxon>
        <taxon>Phyllobacteriaceae</taxon>
        <taxon>Chelativorans</taxon>
    </lineage>
</organism>
<proteinExistence type="predicted"/>
<dbReference type="InterPro" id="IPR038696">
    <property type="entry name" value="IalB_sf"/>
</dbReference>
<accession>A0ABW5DBN7</accession>
<dbReference type="Gene3D" id="2.60.40.1880">
    <property type="entry name" value="Invasion associated locus B (IalB) protein"/>
    <property type="match status" value="1"/>
</dbReference>
<gene>
    <name evidence="2" type="ORF">ACFSMZ_01310</name>
</gene>
<name>A0ABW5DBN7_9HYPH</name>
<sequence>MNRSKHIAGLLSVLVLAAATTGAPAQKSNRPGPSALSETYDTWTVQCANRTEGETTTQVCQMSQQLLQQETGQRVMTFAIGRVGQENKATLILPFGLRLSDGARIQVGEEDVASGSFSTCLPDGCFVELTLSDSVIKKLQGAANATLMMTANTGQPVKIDVSLQGFTAAYQRLVALTGE</sequence>
<evidence type="ECO:0000313" key="2">
    <source>
        <dbReference type="EMBL" id="MFD2258407.1"/>
    </source>
</evidence>
<dbReference type="InterPro" id="IPR010642">
    <property type="entry name" value="Invasion_prot_B"/>
</dbReference>
<feature type="chain" id="PRO_5046991361" evidence="1">
    <location>
        <begin position="26"/>
        <end position="179"/>
    </location>
</feature>
<dbReference type="EMBL" id="JBHUIR010000005">
    <property type="protein sequence ID" value="MFD2258407.1"/>
    <property type="molecule type" value="Genomic_DNA"/>
</dbReference>